<comment type="caution">
    <text evidence="1">The sequence shown here is derived from an EMBL/GenBank/DDBJ whole genome shotgun (WGS) entry which is preliminary data.</text>
</comment>
<keyword evidence="2" id="KW-1185">Reference proteome</keyword>
<gene>
    <name evidence="1" type="ORF">HAX54_015564</name>
</gene>
<dbReference type="EMBL" id="JACEIK010001999">
    <property type="protein sequence ID" value="MCD7473616.1"/>
    <property type="molecule type" value="Genomic_DNA"/>
</dbReference>
<sequence>MGTSNVFWEGINLAQTKSNHMWASYFKPQRWMRPLERAHCGWPCAIMWATHWNCSALLAIFMKNMGCDGISSTQYNEFITSGVTGTSSPCTHTEVRHGHVA</sequence>
<evidence type="ECO:0000313" key="1">
    <source>
        <dbReference type="EMBL" id="MCD7473616.1"/>
    </source>
</evidence>
<proteinExistence type="predicted"/>
<accession>A0ABS8TSD0</accession>
<protein>
    <submittedName>
        <fullName evidence="1">Uncharacterized protein</fullName>
    </submittedName>
</protein>
<reference evidence="1 2" key="1">
    <citation type="journal article" date="2021" name="BMC Genomics">
        <title>Datura genome reveals duplications of psychoactive alkaloid biosynthetic genes and high mutation rate following tissue culture.</title>
        <authorList>
            <person name="Rajewski A."/>
            <person name="Carter-House D."/>
            <person name="Stajich J."/>
            <person name="Litt A."/>
        </authorList>
    </citation>
    <scope>NUCLEOTIDE SEQUENCE [LARGE SCALE GENOMIC DNA]</scope>
    <source>
        <strain evidence="1">AR-01</strain>
    </source>
</reference>
<name>A0ABS8TSD0_DATST</name>
<organism evidence="1 2">
    <name type="scientific">Datura stramonium</name>
    <name type="common">Jimsonweed</name>
    <name type="synonym">Common thornapple</name>
    <dbReference type="NCBI Taxonomy" id="4076"/>
    <lineage>
        <taxon>Eukaryota</taxon>
        <taxon>Viridiplantae</taxon>
        <taxon>Streptophyta</taxon>
        <taxon>Embryophyta</taxon>
        <taxon>Tracheophyta</taxon>
        <taxon>Spermatophyta</taxon>
        <taxon>Magnoliopsida</taxon>
        <taxon>eudicotyledons</taxon>
        <taxon>Gunneridae</taxon>
        <taxon>Pentapetalae</taxon>
        <taxon>asterids</taxon>
        <taxon>lamiids</taxon>
        <taxon>Solanales</taxon>
        <taxon>Solanaceae</taxon>
        <taxon>Solanoideae</taxon>
        <taxon>Datureae</taxon>
        <taxon>Datura</taxon>
    </lineage>
</organism>
<evidence type="ECO:0000313" key="2">
    <source>
        <dbReference type="Proteomes" id="UP000823775"/>
    </source>
</evidence>
<dbReference type="Proteomes" id="UP000823775">
    <property type="component" value="Unassembled WGS sequence"/>
</dbReference>